<keyword evidence="8" id="KW-1185">Reference proteome</keyword>
<keyword evidence="4" id="KW-0472">Membrane</keyword>
<sequence>MMVKIRIYIVFEILFLAKAIEKSKVTLCENSEQRYKNLTCPENNTISWKSIIYGESPCQDANNKRICLLNIDTYFNDHCLGQNNCTLPIDILSNNSCQPPPRRLKVKFKCAIDWWPDNYRGYVDTCANSLAQVKCSSGFIRIQNVKSYSDAGRCDEMKKDCVKNHIKHLCDYPRSCSKDTTKDSCLFHKRFATIDYVCKSPSDPEVTESIPGTTSDHELDMTTISTSNTITESDRQTVLKLDDNHRLEIYQHSLNRKLYLCSLGWDDNDAGVLCKSLNKTWIGNATFVNKLLDIPTLPNSLNCDGHESSLLACNFTEDENGCNTTTVAGAVCCQGTGIPGECVKNPSYDKLASVKSGFPTLGVAVGVPVGIIGIICIIVAVVFIRRRCIREHSDKTFSNFMNNTTDENYSGQQDIALPQYPTNNKVLYSQVPNRNTDTIKNEDGQDNSHPSKDPESPYTLSEEGVYDKTNERRHVVNDTDMYSRTVDTVYDSAEQHMKQDRKEETYDHVFGQKTEDYYDQTTRT</sequence>
<evidence type="ECO:0000256" key="3">
    <source>
        <dbReference type="SAM" id="MobiDB-lite"/>
    </source>
</evidence>
<proteinExistence type="predicted"/>
<dbReference type="InterPro" id="IPR043159">
    <property type="entry name" value="Lectin_gal-bd_sf"/>
</dbReference>
<dbReference type="GO" id="GO:0016020">
    <property type="term" value="C:membrane"/>
    <property type="evidence" value="ECO:0007669"/>
    <property type="project" value="InterPro"/>
</dbReference>
<feature type="signal peptide" evidence="5">
    <location>
        <begin position="1"/>
        <end position="19"/>
    </location>
</feature>
<protein>
    <recommendedName>
        <fullName evidence="6">SRCR domain-containing protein</fullName>
    </recommendedName>
</protein>
<dbReference type="InterPro" id="IPR036772">
    <property type="entry name" value="SRCR-like_dom_sf"/>
</dbReference>
<dbReference type="AlphaFoldDB" id="A0A6J8DRJ5"/>
<keyword evidence="5" id="KW-0732">Signal</keyword>
<organism evidence="7 8">
    <name type="scientific">Mytilus coruscus</name>
    <name type="common">Sea mussel</name>
    <dbReference type="NCBI Taxonomy" id="42192"/>
    <lineage>
        <taxon>Eukaryota</taxon>
        <taxon>Metazoa</taxon>
        <taxon>Spiralia</taxon>
        <taxon>Lophotrochozoa</taxon>
        <taxon>Mollusca</taxon>
        <taxon>Bivalvia</taxon>
        <taxon>Autobranchia</taxon>
        <taxon>Pteriomorphia</taxon>
        <taxon>Mytilida</taxon>
        <taxon>Mytiloidea</taxon>
        <taxon>Mytilidae</taxon>
        <taxon>Mytilinae</taxon>
        <taxon>Mytilus</taxon>
    </lineage>
</organism>
<dbReference type="Pfam" id="PF00530">
    <property type="entry name" value="SRCR"/>
    <property type="match status" value="1"/>
</dbReference>
<gene>
    <name evidence="7" type="ORF">MCOR_43743</name>
</gene>
<feature type="chain" id="PRO_5026800305" description="SRCR domain-containing protein" evidence="5">
    <location>
        <begin position="20"/>
        <end position="524"/>
    </location>
</feature>
<feature type="domain" description="SRCR" evidence="6">
    <location>
        <begin position="246"/>
        <end position="333"/>
    </location>
</feature>
<evidence type="ECO:0000256" key="5">
    <source>
        <dbReference type="SAM" id="SignalP"/>
    </source>
</evidence>
<evidence type="ECO:0000313" key="8">
    <source>
        <dbReference type="Proteomes" id="UP000507470"/>
    </source>
</evidence>
<accession>A0A6J8DRJ5</accession>
<feature type="region of interest" description="Disordered" evidence="3">
    <location>
        <begin position="435"/>
        <end position="471"/>
    </location>
</feature>
<dbReference type="EMBL" id="CACVKT020007774">
    <property type="protein sequence ID" value="CAC5410565.1"/>
    <property type="molecule type" value="Genomic_DNA"/>
</dbReference>
<keyword evidence="1 2" id="KW-1015">Disulfide bond</keyword>
<dbReference type="OrthoDB" id="6087622at2759"/>
<dbReference type="SUPFAM" id="SSF56487">
    <property type="entry name" value="SRCR-like"/>
    <property type="match status" value="1"/>
</dbReference>
<reference evidence="7 8" key="1">
    <citation type="submission" date="2020-06" db="EMBL/GenBank/DDBJ databases">
        <authorList>
            <person name="Li R."/>
            <person name="Bekaert M."/>
        </authorList>
    </citation>
    <scope>NUCLEOTIDE SEQUENCE [LARGE SCALE GENOMIC DNA]</scope>
    <source>
        <strain evidence="8">wild</strain>
    </source>
</reference>
<evidence type="ECO:0000256" key="4">
    <source>
        <dbReference type="SAM" id="Phobius"/>
    </source>
</evidence>
<comment type="caution">
    <text evidence="2">Lacks conserved residue(s) required for the propagation of feature annotation.</text>
</comment>
<dbReference type="SMART" id="SM00202">
    <property type="entry name" value="SR"/>
    <property type="match status" value="1"/>
</dbReference>
<dbReference type="Proteomes" id="UP000507470">
    <property type="component" value="Unassembled WGS sequence"/>
</dbReference>
<dbReference type="InterPro" id="IPR001190">
    <property type="entry name" value="SRCR"/>
</dbReference>
<evidence type="ECO:0000256" key="1">
    <source>
        <dbReference type="ARBA" id="ARBA00023157"/>
    </source>
</evidence>
<evidence type="ECO:0000313" key="7">
    <source>
        <dbReference type="EMBL" id="CAC5410565.1"/>
    </source>
</evidence>
<dbReference type="Gene3D" id="2.60.120.740">
    <property type="match status" value="1"/>
</dbReference>
<feature type="transmembrane region" description="Helical" evidence="4">
    <location>
        <begin position="361"/>
        <end position="384"/>
    </location>
</feature>
<keyword evidence="4" id="KW-1133">Transmembrane helix</keyword>
<name>A0A6J8DRJ5_MYTCO</name>
<feature type="disulfide bond" evidence="2">
    <location>
        <begin position="303"/>
        <end position="313"/>
    </location>
</feature>
<evidence type="ECO:0000259" key="6">
    <source>
        <dbReference type="PROSITE" id="PS50287"/>
    </source>
</evidence>
<keyword evidence="4" id="KW-0812">Transmembrane</keyword>
<dbReference type="PROSITE" id="PS50287">
    <property type="entry name" value="SRCR_2"/>
    <property type="match status" value="1"/>
</dbReference>
<evidence type="ECO:0000256" key="2">
    <source>
        <dbReference type="PROSITE-ProRule" id="PRU00196"/>
    </source>
</evidence>
<dbReference type="Gene3D" id="3.10.250.10">
    <property type="entry name" value="SRCR-like domain"/>
    <property type="match status" value="1"/>
</dbReference>